<dbReference type="EMBL" id="VTPV01000001">
    <property type="protein sequence ID" value="KAB1232584.1"/>
    <property type="molecule type" value="Genomic_DNA"/>
</dbReference>
<dbReference type="SUPFAM" id="SSF55874">
    <property type="entry name" value="ATPase domain of HSP90 chaperone/DNA topoisomerase II/histidine kinase"/>
    <property type="match status" value="1"/>
</dbReference>
<proteinExistence type="predicted"/>
<evidence type="ECO:0000313" key="1">
    <source>
        <dbReference type="EMBL" id="KAB1232584.1"/>
    </source>
</evidence>
<dbReference type="NCBIfam" id="NF047352">
    <property type="entry name" value="P_loop_sacsin"/>
    <property type="match status" value="1"/>
</dbReference>
<dbReference type="Proteomes" id="UP000326384">
    <property type="component" value="Unassembled WGS sequence"/>
</dbReference>
<keyword evidence="2" id="KW-1185">Reference proteome</keyword>
<name>A0A5N4BVW5_9FLAO</name>
<reference evidence="1 2" key="1">
    <citation type="journal article" date="2019" name="Stand. Genomic Sci.">
        <title>Draft Whole-Genome Sequence of a Novel Chryseobacterium viscerum Strain Isolated from Fresh Water at Dripping Springs, New Mexico.</title>
        <authorList>
            <person name="Kyndt J.A."/>
            <person name="Moore T.C."/>
        </authorList>
    </citation>
    <scope>NUCLEOTIDE SEQUENCE [LARGE SCALE GENOMIC DNA]</scope>
    <source>
        <strain evidence="1 2">DPS</strain>
    </source>
</reference>
<comment type="caution">
    <text evidence="1">The sequence shown here is derived from an EMBL/GenBank/DDBJ whole genome shotgun (WGS) entry which is preliminary data.</text>
</comment>
<dbReference type="InterPro" id="IPR036890">
    <property type="entry name" value="HATPase_C_sf"/>
</dbReference>
<gene>
    <name evidence="1" type="ORF">F8D52_02140</name>
</gene>
<accession>A0A5N4BVW5</accession>
<sequence length="899" mass="103911">MNENLQQQNIHSELEEAREQQRLNIPAKRLLEKLVPIPSNVLDLQRRWFWELLQNASDYNDTVDIILELQENKIIFKHNGNPFRPIDTENLIAPDSGKDSEELKDKDMIGQFGTGFISTHILSAKITVEGVIKSERIQDSYSKFKFDLNRLQYNDKEALKKSIQDSSKELNQNVQTIDYNPKEFNTVFTYDLTIHLDNINPIEIVNKGLEYVTDVLPYTLAFMPKVQSVTIDNQSNDFFQSKSKRFSIKNRTTDAVDVSVVTIGLKENEEPEEINLKIFNEQGTEIIVNIQQGKILPYPKSITKLFCSLPMIGTEDFSFPVVINSKSFIPKNERDGINLSNNDIPNRNIIKNAVVAFSKLITHVSNESVKDCFYLLNCPTIHLKNETDKTWYKTNILDKIKDLLLNAKIVDSYSERILLKDTLFPYIPADEMQKETHLQFLLSFYKSVTGFKPNKTPEEINFLNWYNAIDFSIFTKNKFTVDFLLDEVSKLGDLPTLSTKLSDSTKWLNELIEFTLKYDDNFLDKYSIIPNQLDKFLYRKDEINWDEGIDDSEDGLFKIHLLITGNDYKEILLHKDFEINTTLLKREKSKGNKSIAKVIDDGFSEFSGDRESKSYLTALRLTFKWFNDSGLEIEELKEMFKWFASHRPQLFLETFDDEKRDQAFVIVQSGKLQSLAKLAESNLSDSEINTISNNVNSIKELVQIVGQIGSMEGIMEHARELLEDKLHFDYLKRIGENVEMVFKEALLQEGIEAEIIHQGWGSHDFEIRNTKNGQSMFVELKSFTNGSTEPFKFAVSQAEKAVKTPSRFAICMIERPVSDGEITPDFIRQNLMYKENITDHLKIALNDNATFNKIRFNPNEVKLFVNLREDVRVMVSKNILTDNHLLFNNLIANIKTQII</sequence>
<organism evidence="1 2">
    <name type="scientific">Chryseobacterium viscerum</name>
    <dbReference type="NCBI Taxonomy" id="1037377"/>
    <lineage>
        <taxon>Bacteria</taxon>
        <taxon>Pseudomonadati</taxon>
        <taxon>Bacteroidota</taxon>
        <taxon>Flavobacteriia</taxon>
        <taxon>Flavobacteriales</taxon>
        <taxon>Weeksellaceae</taxon>
        <taxon>Chryseobacterium group</taxon>
        <taxon>Chryseobacterium</taxon>
    </lineage>
</organism>
<evidence type="ECO:0008006" key="3">
    <source>
        <dbReference type="Google" id="ProtNLM"/>
    </source>
</evidence>
<evidence type="ECO:0000313" key="2">
    <source>
        <dbReference type="Proteomes" id="UP000326384"/>
    </source>
</evidence>
<dbReference type="Gene3D" id="3.30.565.10">
    <property type="entry name" value="Histidine kinase-like ATPase, C-terminal domain"/>
    <property type="match status" value="1"/>
</dbReference>
<dbReference type="RefSeq" id="WP_152288812.1">
    <property type="nucleotide sequence ID" value="NZ_VTPV01000001.1"/>
</dbReference>
<protein>
    <recommendedName>
        <fullName evidence="3">Protein NO VEIN C-terminal domain-containing protein</fullName>
    </recommendedName>
</protein>